<evidence type="ECO:0000259" key="1">
    <source>
        <dbReference type="Pfam" id="PF13701"/>
    </source>
</evidence>
<protein>
    <submittedName>
        <fullName evidence="2">IS1380 family transposase</fullName>
    </submittedName>
</protein>
<dbReference type="InterPro" id="IPR047960">
    <property type="entry name" value="Transpos_IS1380"/>
</dbReference>
<organism evidence="2 3">
    <name type="scientific">Lederbergia ruris</name>
    <dbReference type="NCBI Taxonomy" id="217495"/>
    <lineage>
        <taxon>Bacteria</taxon>
        <taxon>Bacillati</taxon>
        <taxon>Bacillota</taxon>
        <taxon>Bacilli</taxon>
        <taxon>Bacillales</taxon>
        <taxon>Bacillaceae</taxon>
        <taxon>Lederbergia</taxon>
    </lineage>
</organism>
<dbReference type="RefSeq" id="WP_212967600.1">
    <property type="nucleotide sequence ID" value="NZ_BORB01000086.1"/>
</dbReference>
<dbReference type="SUPFAM" id="SSF53098">
    <property type="entry name" value="Ribonuclease H-like"/>
    <property type="match status" value="1"/>
</dbReference>
<comment type="caution">
    <text evidence="2">The sequence shown here is derived from an EMBL/GenBank/DDBJ whole genome shotgun (WGS) entry which is preliminary data.</text>
</comment>
<sequence>MKFTTNLSNIKVGFNLKSSTNIAGLLPFLQFLKQMEIEGTFRCFDSIKKGNSKFPFRKIIIYLIIGWMASCSRLFHFRSLEKDALVQQFMGGSCPHYSLLGKDLRYLAKFNVQLDIKELMHDIIEPALPSSLILDFDSTIETVYGHQELAKVGPNPHKPGRKSYHPLLVYEGKTRLCLNAALRPGNRHTADNAIELAEETLNLLSESQTVSYARFDKGFAGEDFYRYWEGKQIDYAGKLKWTGRLAKTVYTDPQPWIRFVDEDIVIEGKTVSYQATSWDKPRSVSVIRKAARFEMDQAQLIDFIWEHEAIVHTMDWSPMDIWRFYNQRACMENYIKEAKYGFSINRIPTGSFKANELDLLIKLFAYNLFELFKMDHCPAPMKSYTIQRFRREIVQAAGVFVYHARQIMLKIQEGYLHKKAFSNMVQSVKQLE</sequence>
<dbReference type="InterPro" id="IPR025668">
    <property type="entry name" value="Tnp_DDE_dom"/>
</dbReference>
<dbReference type="Pfam" id="PF13701">
    <property type="entry name" value="DDE_Tnp_1_4"/>
    <property type="match status" value="1"/>
</dbReference>
<reference evidence="2 3" key="1">
    <citation type="submission" date="2021-03" db="EMBL/GenBank/DDBJ databases">
        <title>Antimicrobial resistance genes in bacteria isolated from Japanese honey, and their potential for conferring macrolide and lincosamide resistance in the American foulbrood pathogen Paenibacillus larvae.</title>
        <authorList>
            <person name="Okamoto M."/>
            <person name="Kumagai M."/>
            <person name="Kanamori H."/>
            <person name="Takamatsu D."/>
        </authorList>
    </citation>
    <scope>NUCLEOTIDE SEQUENCE [LARGE SCALE GENOMIC DNA]</scope>
    <source>
        <strain evidence="2 3">J8TS2</strain>
    </source>
</reference>
<name>A0ABQ4KPY1_9BACI</name>
<proteinExistence type="predicted"/>
<dbReference type="EMBL" id="BORB01000086">
    <property type="protein sequence ID" value="GIN59988.1"/>
    <property type="molecule type" value="Genomic_DNA"/>
</dbReference>
<dbReference type="InterPro" id="IPR012337">
    <property type="entry name" value="RNaseH-like_sf"/>
</dbReference>
<dbReference type="Proteomes" id="UP000679950">
    <property type="component" value="Unassembled WGS sequence"/>
</dbReference>
<dbReference type="NCBIfam" id="NF033539">
    <property type="entry name" value="transpos_IS1380"/>
    <property type="match status" value="1"/>
</dbReference>
<evidence type="ECO:0000313" key="2">
    <source>
        <dbReference type="EMBL" id="GIN59988.1"/>
    </source>
</evidence>
<gene>
    <name evidence="2" type="ORF">J8TS2_43070</name>
</gene>
<feature type="domain" description="Transposase DDE" evidence="1">
    <location>
        <begin position="9"/>
        <end position="431"/>
    </location>
</feature>
<evidence type="ECO:0000313" key="3">
    <source>
        <dbReference type="Proteomes" id="UP000679950"/>
    </source>
</evidence>
<keyword evidence="3" id="KW-1185">Reference proteome</keyword>
<accession>A0ABQ4KPY1</accession>